<keyword evidence="3" id="KW-1185">Reference proteome</keyword>
<feature type="transmembrane region" description="Helical" evidence="1">
    <location>
        <begin position="24"/>
        <end position="48"/>
    </location>
</feature>
<accession>C4GI66</accession>
<comment type="caution">
    <text evidence="2">The sequence shown here is derived from an EMBL/GenBank/DDBJ whole genome shotgun (WGS) entry which is preliminary data.</text>
</comment>
<protein>
    <submittedName>
        <fullName evidence="2">Uncharacterized protein</fullName>
    </submittedName>
</protein>
<evidence type="ECO:0000313" key="2">
    <source>
        <dbReference type="EMBL" id="EEP68654.1"/>
    </source>
</evidence>
<dbReference type="STRING" id="629741.GCWU000324_00557"/>
<dbReference type="EMBL" id="ACJW02000002">
    <property type="protein sequence ID" value="EEP68654.1"/>
    <property type="molecule type" value="Genomic_DNA"/>
</dbReference>
<dbReference type="AlphaFoldDB" id="C4GI66"/>
<keyword evidence="1" id="KW-1133">Transmembrane helix</keyword>
<gene>
    <name evidence="2" type="ORF">GCWU000324_00557</name>
</gene>
<organism evidence="2 3">
    <name type="scientific">Kingella oralis ATCC 51147</name>
    <dbReference type="NCBI Taxonomy" id="629741"/>
    <lineage>
        <taxon>Bacteria</taxon>
        <taxon>Pseudomonadati</taxon>
        <taxon>Pseudomonadota</taxon>
        <taxon>Betaproteobacteria</taxon>
        <taxon>Neisseriales</taxon>
        <taxon>Neisseriaceae</taxon>
        <taxon>Kingella</taxon>
    </lineage>
</organism>
<keyword evidence="1" id="KW-0812">Transmembrane</keyword>
<evidence type="ECO:0000313" key="3">
    <source>
        <dbReference type="Proteomes" id="UP000003009"/>
    </source>
</evidence>
<dbReference type="HOGENOM" id="CLU_1480161_0_0_4"/>
<keyword evidence="1" id="KW-0472">Membrane</keyword>
<evidence type="ECO:0000256" key="1">
    <source>
        <dbReference type="SAM" id="Phobius"/>
    </source>
</evidence>
<sequence length="182" mass="20456">MQQRYTVQTTPQGMEIRIPAKRTWLLPFLLVWLAAWTMGGVFASNVAWQSYEAGKPDTFVLIWLLAWAFGMVNGLCGLLWQLVGSEIWRIGNGEWQISYTICGMGRTKMYAQPLISDFKTRAFNPNQANRYPSISCFFTGEIADGALSFNYQNQTIYCGAELDEANAKILHQQVAAIGIRAA</sequence>
<feature type="transmembrane region" description="Helical" evidence="1">
    <location>
        <begin position="60"/>
        <end position="80"/>
    </location>
</feature>
<dbReference type="Proteomes" id="UP000003009">
    <property type="component" value="Unassembled WGS sequence"/>
</dbReference>
<dbReference type="OrthoDB" id="7063294at2"/>
<proteinExistence type="predicted"/>
<dbReference type="RefSeq" id="WP_003794034.1">
    <property type="nucleotide sequence ID" value="NZ_GG665871.1"/>
</dbReference>
<name>C4GI66_9NEIS</name>
<reference evidence="2" key="1">
    <citation type="submission" date="2009-04" db="EMBL/GenBank/DDBJ databases">
        <authorList>
            <person name="Weinstock G."/>
            <person name="Sodergren E."/>
            <person name="Clifton S."/>
            <person name="Fulton L."/>
            <person name="Fulton B."/>
            <person name="Courtney L."/>
            <person name="Fronick C."/>
            <person name="Harrison M."/>
            <person name="Strong C."/>
            <person name="Farmer C."/>
            <person name="Delahaunty K."/>
            <person name="Markovic C."/>
            <person name="Hall O."/>
            <person name="Minx P."/>
            <person name="Tomlinson C."/>
            <person name="Mitreva M."/>
            <person name="Nelson J."/>
            <person name="Hou S."/>
            <person name="Wollam A."/>
            <person name="Pepin K.H."/>
            <person name="Johnson M."/>
            <person name="Bhonagiri V."/>
            <person name="Nash W.E."/>
            <person name="Warren W."/>
            <person name="Chinwalla A."/>
            <person name="Mardis E.R."/>
            <person name="Wilson R.K."/>
        </authorList>
    </citation>
    <scope>NUCLEOTIDE SEQUENCE [LARGE SCALE GENOMIC DNA]</scope>
    <source>
        <strain evidence="2">ATCC 51147</strain>
    </source>
</reference>
<dbReference type="GeneID" id="84907066"/>